<name>A0ABN4LTH9_9ALTE</name>
<geneLocation type="plasmid" evidence="1 2">
    <name>pASTE61-200</name>
</geneLocation>
<proteinExistence type="predicted"/>
<keyword evidence="1" id="KW-0614">Plasmid</keyword>
<accession>A0ABN4LTH9</accession>
<gene>
    <name evidence="1" type="ORF">AVL57_00835</name>
</gene>
<organism evidence="1 2">
    <name type="scientific">Alteromonas stellipolaris</name>
    <dbReference type="NCBI Taxonomy" id="233316"/>
    <lineage>
        <taxon>Bacteria</taxon>
        <taxon>Pseudomonadati</taxon>
        <taxon>Pseudomonadota</taxon>
        <taxon>Gammaproteobacteria</taxon>
        <taxon>Alteromonadales</taxon>
        <taxon>Alteromonadaceae</taxon>
        <taxon>Alteromonas/Salinimonas group</taxon>
        <taxon>Alteromonas</taxon>
    </lineage>
</organism>
<dbReference type="Proteomes" id="UP000056750">
    <property type="component" value="Plasmid pASTE61-200"/>
</dbReference>
<dbReference type="RefSeq" id="WP_061093757.1">
    <property type="nucleotide sequence ID" value="NZ_CP013927.1"/>
</dbReference>
<dbReference type="EMBL" id="CP013927">
    <property type="protein sequence ID" value="AMJ76718.1"/>
    <property type="molecule type" value="Genomic_DNA"/>
</dbReference>
<keyword evidence="2" id="KW-1185">Reference proteome</keyword>
<evidence type="ECO:0000313" key="2">
    <source>
        <dbReference type="Proteomes" id="UP000056750"/>
    </source>
</evidence>
<sequence>MINTHAIFTNNHVFEAMSDDVVHALTNSSSFADNYGRVILAIQSLINKTEFKGVTFGEWSMKALFFMADSGLRHDNFRNKLAIEEAIELATCVYDCTIAAPKPWTPLSSTQAHT</sequence>
<reference evidence="1 2" key="1">
    <citation type="submission" date="2015-12" db="EMBL/GenBank/DDBJ databases">
        <title>Intraspecies pangenome expansion in the marine bacterium Alteromonas.</title>
        <authorList>
            <person name="Lopez-Perez M."/>
            <person name="Rodriguez-Valera F."/>
        </authorList>
    </citation>
    <scope>NUCLEOTIDE SEQUENCE [LARGE SCALE GENOMIC DNA]</scope>
    <source>
        <strain evidence="1 2">LMG 21861</strain>
        <plasmid evidence="1 2">pASTE61-200</plasmid>
    </source>
</reference>
<evidence type="ECO:0000313" key="1">
    <source>
        <dbReference type="EMBL" id="AMJ76718.1"/>
    </source>
</evidence>
<protein>
    <submittedName>
        <fullName evidence="1">Uncharacterized protein</fullName>
    </submittedName>
</protein>